<sequence length="54" mass="6201">MTIVKRQTVAERRAAMTPEARQIEALEAMADDLRQIRLGIEVLVKQAIKEPQKR</sequence>
<evidence type="ECO:0000313" key="1">
    <source>
        <dbReference type="EMBL" id="MDR6292362.1"/>
    </source>
</evidence>
<gene>
    <name evidence="1" type="ORF">E9232_004902</name>
</gene>
<proteinExistence type="predicted"/>
<dbReference type="RefSeq" id="WP_309798398.1">
    <property type="nucleotide sequence ID" value="NZ_JAVDPW010000009.1"/>
</dbReference>
<name>A0ABU1JVN7_9PROT</name>
<organism evidence="1 2">
    <name type="scientific">Inquilinus ginsengisoli</name>
    <dbReference type="NCBI Taxonomy" id="363840"/>
    <lineage>
        <taxon>Bacteria</taxon>
        <taxon>Pseudomonadati</taxon>
        <taxon>Pseudomonadota</taxon>
        <taxon>Alphaproteobacteria</taxon>
        <taxon>Rhodospirillales</taxon>
        <taxon>Rhodospirillaceae</taxon>
        <taxon>Inquilinus</taxon>
    </lineage>
</organism>
<dbReference type="EMBL" id="JAVDPW010000009">
    <property type="protein sequence ID" value="MDR6292362.1"/>
    <property type="molecule type" value="Genomic_DNA"/>
</dbReference>
<keyword evidence="2" id="KW-1185">Reference proteome</keyword>
<evidence type="ECO:0000313" key="2">
    <source>
        <dbReference type="Proteomes" id="UP001262410"/>
    </source>
</evidence>
<reference evidence="1 2" key="1">
    <citation type="submission" date="2023-07" db="EMBL/GenBank/DDBJ databases">
        <title>Sorghum-associated microbial communities from plants grown in Nebraska, USA.</title>
        <authorList>
            <person name="Schachtman D."/>
        </authorList>
    </citation>
    <scope>NUCLEOTIDE SEQUENCE [LARGE SCALE GENOMIC DNA]</scope>
    <source>
        <strain evidence="1 2">584</strain>
    </source>
</reference>
<dbReference type="Proteomes" id="UP001262410">
    <property type="component" value="Unassembled WGS sequence"/>
</dbReference>
<protein>
    <submittedName>
        <fullName evidence="1">Uncharacterized protein</fullName>
    </submittedName>
</protein>
<comment type="caution">
    <text evidence="1">The sequence shown here is derived from an EMBL/GenBank/DDBJ whole genome shotgun (WGS) entry which is preliminary data.</text>
</comment>
<accession>A0ABU1JVN7</accession>